<gene>
    <name evidence="2" type="ORF">GJ746_13230</name>
</gene>
<dbReference type="SUPFAM" id="SSF51658">
    <property type="entry name" value="Xylose isomerase-like"/>
    <property type="match status" value="1"/>
</dbReference>
<dbReference type="InterPro" id="IPR013022">
    <property type="entry name" value="Xyl_isomerase-like_TIM-brl"/>
</dbReference>
<dbReference type="Gene3D" id="3.20.20.150">
    <property type="entry name" value="Divalent-metal-dependent TIM barrel enzymes"/>
    <property type="match status" value="1"/>
</dbReference>
<dbReference type="AlphaFoldDB" id="A0A6B8MV49"/>
<evidence type="ECO:0000313" key="3">
    <source>
        <dbReference type="Proteomes" id="UP000427108"/>
    </source>
</evidence>
<protein>
    <submittedName>
        <fullName evidence="2">TIM barrel protein</fullName>
    </submittedName>
</protein>
<dbReference type="OrthoDB" id="9787068at2"/>
<evidence type="ECO:0000259" key="1">
    <source>
        <dbReference type="Pfam" id="PF01261"/>
    </source>
</evidence>
<feature type="domain" description="Xylose isomerase-like TIM barrel" evidence="1">
    <location>
        <begin position="21"/>
        <end position="271"/>
    </location>
</feature>
<dbReference type="PANTHER" id="PTHR12110">
    <property type="entry name" value="HYDROXYPYRUVATE ISOMERASE"/>
    <property type="match status" value="1"/>
</dbReference>
<accession>A0A6B8MV49</accession>
<sequence length="288" mass="33097">MKTGFNQATSMHCSTLEKDVQLCEAQGFDFIEFRLDKLKEYFAKNSIDDLKALLAGKRIKPHAFNALYTWDELFLEPDSIKDAQLLDDFKWGLEIAKEIGSQDFIIVPPLQRDPNGGPYNGTEQQTHENCVRILNKLGAIAEAYHVRLCFEIVGFNRSSVRSVEQAWKIIQEVNRENVGLVLDAYNLYLYEQLNDFSVIKQIDPKKIFCVHINNCDDTDGAPATQEKRCFCDAGVININNFLQNLKEVGYDGIISVEIFRPEYWQKPAEWVISSAWKTTKKVMEINRI</sequence>
<proteinExistence type="predicted"/>
<dbReference type="PANTHER" id="PTHR12110:SF21">
    <property type="entry name" value="XYLOSE ISOMERASE-LIKE TIM BARREL DOMAIN-CONTAINING PROTEIN"/>
    <property type="match status" value="1"/>
</dbReference>
<reference evidence="2 3" key="1">
    <citation type="submission" date="2019-11" db="EMBL/GenBank/DDBJ databases">
        <title>Isolation and Application of One Kind of P-Hydroxybenzoic Acid Degrading Bacterium in Mitigating Cropping Obstacle of Cucumber.</title>
        <authorList>
            <person name="Wu F."/>
            <person name="An Y."/>
        </authorList>
    </citation>
    <scope>NUCLEOTIDE SEQUENCE [LARGE SCALE GENOMIC DNA]</scope>
    <source>
        <strain evidence="2 3">P620</strain>
    </source>
</reference>
<dbReference type="Pfam" id="PF01261">
    <property type="entry name" value="AP_endonuc_2"/>
    <property type="match status" value="1"/>
</dbReference>
<dbReference type="InterPro" id="IPR036237">
    <property type="entry name" value="Xyl_isomerase-like_sf"/>
</dbReference>
<dbReference type="RefSeq" id="WP_154680621.1">
    <property type="nucleotide sequence ID" value="NZ_CP046115.1"/>
</dbReference>
<organism evidence="2 3">
    <name type="scientific">Klebsiella oxytoca</name>
    <dbReference type="NCBI Taxonomy" id="571"/>
    <lineage>
        <taxon>Bacteria</taxon>
        <taxon>Pseudomonadati</taxon>
        <taxon>Pseudomonadota</taxon>
        <taxon>Gammaproteobacteria</taxon>
        <taxon>Enterobacterales</taxon>
        <taxon>Enterobacteriaceae</taxon>
        <taxon>Klebsiella/Raoultella group</taxon>
        <taxon>Klebsiella</taxon>
    </lineage>
</organism>
<dbReference type="Proteomes" id="UP000427108">
    <property type="component" value="Chromosome"/>
</dbReference>
<evidence type="ECO:0000313" key="2">
    <source>
        <dbReference type="EMBL" id="QGN38203.1"/>
    </source>
</evidence>
<dbReference type="InterPro" id="IPR050312">
    <property type="entry name" value="IolE/XylAMocC-like"/>
</dbReference>
<dbReference type="EMBL" id="CP046115">
    <property type="protein sequence ID" value="QGN38203.1"/>
    <property type="molecule type" value="Genomic_DNA"/>
</dbReference>
<name>A0A6B8MV49_KLEOX</name>